<dbReference type="STRING" id="51028.A0A0N4V891"/>
<dbReference type="PROSITE" id="PS50033">
    <property type="entry name" value="UBX"/>
    <property type="match status" value="1"/>
</dbReference>
<evidence type="ECO:0000256" key="1">
    <source>
        <dbReference type="ARBA" id="ARBA00004496"/>
    </source>
</evidence>
<proteinExistence type="predicted"/>
<feature type="compositionally biased region" description="Polar residues" evidence="3">
    <location>
        <begin position="159"/>
        <end position="168"/>
    </location>
</feature>
<feature type="domain" description="UBX" evidence="4">
    <location>
        <begin position="163"/>
        <end position="235"/>
    </location>
</feature>
<evidence type="ECO:0000313" key="7">
    <source>
        <dbReference type="WBParaSite" id="EVEC_0000655801-mRNA-1"/>
    </source>
</evidence>
<gene>
    <name evidence="5" type="ORF">EVEC_LOCUS6132</name>
</gene>
<keyword evidence="2" id="KW-0963">Cytoplasm</keyword>
<evidence type="ECO:0000256" key="2">
    <source>
        <dbReference type="ARBA" id="ARBA00022490"/>
    </source>
</evidence>
<dbReference type="GO" id="GO:0032435">
    <property type="term" value="P:negative regulation of proteasomal ubiquitin-dependent protein catabolic process"/>
    <property type="evidence" value="ECO:0007669"/>
    <property type="project" value="TreeGrafter"/>
</dbReference>
<evidence type="ECO:0000313" key="6">
    <source>
        <dbReference type="Proteomes" id="UP000274131"/>
    </source>
</evidence>
<keyword evidence="6" id="KW-1185">Reference proteome</keyword>
<sequence>MKLTCDRYVHCNGNSRCGTSLKGELEVTFHHGKTKHDIFSESSEQIKPLTKEEKEQKVMEMREKIRVAMARKQEKEEQEANEKERKRRLDGRATADMLERRRELEMKQAAEQRRRDKQEATEAKKRILEEIKRDREAFKDGQKSPASNVVPTQKPAPVKNTSSNTDHCNLQIRLPNGTTMKEKFKSTETLAAVRVWIEVNRQDPEEFHYPFALMVPFPHQTFTEDDMEKPLNALGNLFLMPHITLSSTNRFSGLVPSACLVVARAKSF</sequence>
<dbReference type="SMART" id="SM00166">
    <property type="entry name" value="UBX"/>
    <property type="match status" value="1"/>
</dbReference>
<dbReference type="GO" id="GO:0005634">
    <property type="term" value="C:nucleus"/>
    <property type="evidence" value="ECO:0007669"/>
    <property type="project" value="TreeGrafter"/>
</dbReference>
<protein>
    <submittedName>
        <fullName evidence="7">UBX domain-containing protein</fullName>
    </submittedName>
</protein>
<feature type="region of interest" description="Disordered" evidence="3">
    <location>
        <begin position="106"/>
        <end position="125"/>
    </location>
</feature>
<feature type="region of interest" description="Disordered" evidence="3">
    <location>
        <begin position="70"/>
        <end position="96"/>
    </location>
</feature>
<evidence type="ECO:0000259" key="4">
    <source>
        <dbReference type="PROSITE" id="PS50033"/>
    </source>
</evidence>
<dbReference type="PANTHER" id="PTHR46340:SF1">
    <property type="entry name" value="UBX DOMAIN-CONTAINING PROTEIN 1"/>
    <property type="match status" value="1"/>
</dbReference>
<dbReference type="GO" id="GO:0031397">
    <property type="term" value="P:negative regulation of protein ubiquitination"/>
    <property type="evidence" value="ECO:0007669"/>
    <property type="project" value="TreeGrafter"/>
</dbReference>
<feature type="compositionally biased region" description="Basic and acidic residues" evidence="3">
    <location>
        <begin position="70"/>
        <end position="84"/>
    </location>
</feature>
<evidence type="ECO:0000313" key="5">
    <source>
        <dbReference type="EMBL" id="VDD91381.1"/>
    </source>
</evidence>
<dbReference type="GO" id="GO:0036435">
    <property type="term" value="F:K48-linked polyubiquitin modification-dependent protein binding"/>
    <property type="evidence" value="ECO:0007669"/>
    <property type="project" value="TreeGrafter"/>
</dbReference>
<dbReference type="OrthoDB" id="10254930at2759"/>
<accession>A0A0N4V891</accession>
<organism evidence="7">
    <name type="scientific">Enterobius vermicularis</name>
    <name type="common">Human pinworm</name>
    <dbReference type="NCBI Taxonomy" id="51028"/>
    <lineage>
        <taxon>Eukaryota</taxon>
        <taxon>Metazoa</taxon>
        <taxon>Ecdysozoa</taxon>
        <taxon>Nematoda</taxon>
        <taxon>Chromadorea</taxon>
        <taxon>Rhabditida</taxon>
        <taxon>Spirurina</taxon>
        <taxon>Oxyuridomorpha</taxon>
        <taxon>Oxyuroidea</taxon>
        <taxon>Oxyuridae</taxon>
        <taxon>Enterobius</taxon>
    </lineage>
</organism>
<dbReference type="InterPro" id="IPR029071">
    <property type="entry name" value="Ubiquitin-like_domsf"/>
</dbReference>
<reference evidence="7" key="1">
    <citation type="submission" date="2017-02" db="UniProtKB">
        <authorList>
            <consortium name="WormBaseParasite"/>
        </authorList>
    </citation>
    <scope>IDENTIFICATION</scope>
</reference>
<feature type="region of interest" description="Disordered" evidence="3">
    <location>
        <begin position="134"/>
        <end position="171"/>
    </location>
</feature>
<dbReference type="SUPFAM" id="SSF54236">
    <property type="entry name" value="Ubiquitin-like"/>
    <property type="match status" value="1"/>
</dbReference>
<name>A0A0N4V891_ENTVE</name>
<dbReference type="Proteomes" id="UP000274131">
    <property type="component" value="Unassembled WGS sequence"/>
</dbReference>
<dbReference type="InterPro" id="IPR001012">
    <property type="entry name" value="UBX_dom"/>
</dbReference>
<reference evidence="5 6" key="2">
    <citation type="submission" date="2018-10" db="EMBL/GenBank/DDBJ databases">
        <authorList>
            <consortium name="Pathogen Informatics"/>
        </authorList>
    </citation>
    <scope>NUCLEOTIDE SEQUENCE [LARGE SCALE GENOMIC DNA]</scope>
</reference>
<dbReference type="GO" id="GO:1903094">
    <property type="term" value="P:negative regulation of protein K48-linked deubiquitination"/>
    <property type="evidence" value="ECO:0007669"/>
    <property type="project" value="TreeGrafter"/>
</dbReference>
<dbReference type="AlphaFoldDB" id="A0A0N4V891"/>
<dbReference type="Pfam" id="PF00789">
    <property type="entry name" value="UBX"/>
    <property type="match status" value="1"/>
</dbReference>
<dbReference type="EMBL" id="UXUI01008388">
    <property type="protein sequence ID" value="VDD91381.1"/>
    <property type="molecule type" value="Genomic_DNA"/>
</dbReference>
<comment type="subcellular location">
    <subcellularLocation>
        <location evidence="1">Cytoplasm</location>
    </subcellularLocation>
</comment>
<dbReference type="Gene3D" id="3.10.20.90">
    <property type="entry name" value="Phosphatidylinositol 3-kinase Catalytic Subunit, Chain A, domain 1"/>
    <property type="match status" value="1"/>
</dbReference>
<evidence type="ECO:0000256" key="3">
    <source>
        <dbReference type="SAM" id="MobiDB-lite"/>
    </source>
</evidence>
<dbReference type="PANTHER" id="PTHR46340">
    <property type="entry name" value="UBX DOMAIN-CONTAINING PROTEIN 1"/>
    <property type="match status" value="1"/>
</dbReference>
<dbReference type="WBParaSite" id="EVEC_0000655801-mRNA-1">
    <property type="protein sequence ID" value="EVEC_0000655801-mRNA-1"/>
    <property type="gene ID" value="EVEC_0000655801"/>
</dbReference>
<dbReference type="GO" id="GO:0005737">
    <property type="term" value="C:cytoplasm"/>
    <property type="evidence" value="ECO:0007669"/>
    <property type="project" value="UniProtKB-SubCell"/>
</dbReference>